<evidence type="ECO:0000259" key="2">
    <source>
        <dbReference type="PROSITE" id="PS50076"/>
    </source>
</evidence>
<dbReference type="InterPro" id="IPR036869">
    <property type="entry name" value="J_dom_sf"/>
</dbReference>
<feature type="transmembrane region" description="Helical" evidence="1">
    <location>
        <begin position="127"/>
        <end position="146"/>
    </location>
</feature>
<organism evidence="3 4">
    <name type="scientific">Aquabacterium commune</name>
    <dbReference type="NCBI Taxonomy" id="70586"/>
    <lineage>
        <taxon>Bacteria</taxon>
        <taxon>Pseudomonadati</taxon>
        <taxon>Pseudomonadota</taxon>
        <taxon>Betaproteobacteria</taxon>
        <taxon>Burkholderiales</taxon>
        <taxon>Aquabacterium</taxon>
    </lineage>
</organism>
<keyword evidence="1" id="KW-0812">Transmembrane</keyword>
<dbReference type="PRINTS" id="PR00625">
    <property type="entry name" value="JDOMAIN"/>
</dbReference>
<dbReference type="Proteomes" id="UP000294593">
    <property type="component" value="Unassembled WGS sequence"/>
</dbReference>
<evidence type="ECO:0000313" key="4">
    <source>
        <dbReference type="Proteomes" id="UP000294593"/>
    </source>
</evidence>
<accession>A0A4R6R5J2</accession>
<dbReference type="SUPFAM" id="SSF46565">
    <property type="entry name" value="Chaperone J-domain"/>
    <property type="match status" value="1"/>
</dbReference>
<comment type="caution">
    <text evidence="3">The sequence shown here is derived from an EMBL/GenBank/DDBJ whole genome shotgun (WGS) entry which is preliminary data.</text>
</comment>
<evidence type="ECO:0000313" key="3">
    <source>
        <dbReference type="EMBL" id="TDP80797.1"/>
    </source>
</evidence>
<dbReference type="PANTHER" id="PTHR24074">
    <property type="entry name" value="CO-CHAPERONE PROTEIN DJLA"/>
    <property type="match status" value="1"/>
</dbReference>
<evidence type="ECO:0000256" key="1">
    <source>
        <dbReference type="SAM" id="Phobius"/>
    </source>
</evidence>
<keyword evidence="1" id="KW-1133">Transmembrane helix</keyword>
<gene>
    <name evidence="3" type="ORF">EV672_11012</name>
</gene>
<dbReference type="SMART" id="SM00271">
    <property type="entry name" value="DnaJ"/>
    <property type="match status" value="1"/>
</dbReference>
<dbReference type="InterPro" id="IPR050817">
    <property type="entry name" value="DjlA_DnaK_co-chaperone"/>
</dbReference>
<dbReference type="AlphaFoldDB" id="A0A4R6R5J2"/>
<feature type="domain" description="J" evidence="2">
    <location>
        <begin position="2"/>
        <end position="71"/>
    </location>
</feature>
<dbReference type="EMBL" id="SNXW01000010">
    <property type="protein sequence ID" value="TDP80797.1"/>
    <property type="molecule type" value="Genomic_DNA"/>
</dbReference>
<proteinExistence type="predicted"/>
<dbReference type="PROSITE" id="PS50076">
    <property type="entry name" value="DNAJ_2"/>
    <property type="match status" value="1"/>
</dbReference>
<reference evidence="3 4" key="1">
    <citation type="submission" date="2019-03" db="EMBL/GenBank/DDBJ databases">
        <title>Genomic Encyclopedia of Type Strains, Phase IV (KMG-IV): sequencing the most valuable type-strain genomes for metagenomic binning, comparative biology and taxonomic classification.</title>
        <authorList>
            <person name="Goeker M."/>
        </authorList>
    </citation>
    <scope>NUCLEOTIDE SEQUENCE [LARGE SCALE GENOMIC DNA]</scope>
    <source>
        <strain evidence="3 4">DSM 11901</strain>
    </source>
</reference>
<dbReference type="RefSeq" id="WP_166643602.1">
    <property type="nucleotide sequence ID" value="NZ_SNXW01000010.1"/>
</dbReference>
<dbReference type="InterPro" id="IPR001623">
    <property type="entry name" value="DnaJ_domain"/>
</dbReference>
<dbReference type="Pfam" id="PF00226">
    <property type="entry name" value="DnaJ"/>
    <property type="match status" value="1"/>
</dbReference>
<dbReference type="CDD" id="cd06257">
    <property type="entry name" value="DnaJ"/>
    <property type="match status" value="1"/>
</dbReference>
<sequence>MNHYERLKVTQDAPPEVVRAAYRALANRLHPDRNGGVGGPDDAAHEQMASLNAAYEILIDPLLRRDYDATLEPMRVTAARPLSEAHAAASFDGAAASSMGDSQLERPWQGQQPLTSRTVWAPSPKHIVLGGGIGAVVVALVVAALWRMDEGEHPLDRSIAAHAIRQPGVAQDHMTPSGQPTAVVADVVGGVRRPTVEELSRMSDEELVKALPALDDQPVPRSAAVGSVAAAVPARGPHMLDGSPIRLRVETSLVDPLAPAPADPRQP</sequence>
<name>A0A4R6R5J2_9BURK</name>
<dbReference type="Gene3D" id="1.10.287.110">
    <property type="entry name" value="DnaJ domain"/>
    <property type="match status" value="1"/>
</dbReference>
<keyword evidence="1" id="KW-0472">Membrane</keyword>
<keyword evidence="4" id="KW-1185">Reference proteome</keyword>
<protein>
    <submittedName>
        <fullName evidence="3">DnaJ-like protein</fullName>
    </submittedName>
</protein>